<keyword evidence="1" id="KW-1133">Transmembrane helix</keyword>
<dbReference type="EMBL" id="FWXH01000002">
    <property type="protein sequence ID" value="SMC16459.1"/>
    <property type="molecule type" value="Genomic_DNA"/>
</dbReference>
<reference evidence="2 3" key="1">
    <citation type="submission" date="2017-04" db="EMBL/GenBank/DDBJ databases">
        <authorList>
            <person name="Afonso C.L."/>
            <person name="Miller P.J."/>
            <person name="Scott M.A."/>
            <person name="Spackman E."/>
            <person name="Goraichik I."/>
            <person name="Dimitrov K.M."/>
            <person name="Suarez D.L."/>
            <person name="Swayne D.E."/>
        </authorList>
    </citation>
    <scope>NUCLEOTIDE SEQUENCE [LARGE SCALE GENOMIC DNA]</scope>
    <source>
        <strain evidence="2 3">DSM 12555</strain>
    </source>
</reference>
<feature type="transmembrane region" description="Helical" evidence="1">
    <location>
        <begin position="55"/>
        <end position="74"/>
    </location>
</feature>
<gene>
    <name evidence="2" type="ORF">SAMN02745134_00083</name>
</gene>
<sequence length="111" mass="12923">MKNEKAQLQEENLIDIAEIQYKLIETSEYLVNNKLIVNSNEGNLLNELKNCLKEYIGFYFSVAFINFSGLQLLLDSFKDLEERNIKGRIITSTYLNFTEPKALERIKSLII</sequence>
<protein>
    <submittedName>
        <fullName evidence="2">Uncharacterized protein</fullName>
    </submittedName>
</protein>
<dbReference type="Proteomes" id="UP000192468">
    <property type="component" value="Unassembled WGS sequence"/>
</dbReference>
<proteinExistence type="predicted"/>
<keyword evidence="1" id="KW-0812">Transmembrane</keyword>
<dbReference type="Gene3D" id="3.30.870.10">
    <property type="entry name" value="Endonuclease Chain A"/>
    <property type="match status" value="1"/>
</dbReference>
<dbReference type="RefSeq" id="WP_084113308.1">
    <property type="nucleotide sequence ID" value="NZ_FWXH01000002.1"/>
</dbReference>
<dbReference type="STRING" id="1121291.SAMN02745134_00083"/>
<keyword evidence="1" id="KW-0472">Membrane</keyword>
<evidence type="ECO:0000256" key="1">
    <source>
        <dbReference type="SAM" id="Phobius"/>
    </source>
</evidence>
<organism evidence="2 3">
    <name type="scientific">Clostridium acidisoli DSM 12555</name>
    <dbReference type="NCBI Taxonomy" id="1121291"/>
    <lineage>
        <taxon>Bacteria</taxon>
        <taxon>Bacillati</taxon>
        <taxon>Bacillota</taxon>
        <taxon>Clostridia</taxon>
        <taxon>Eubacteriales</taxon>
        <taxon>Clostridiaceae</taxon>
        <taxon>Clostridium</taxon>
    </lineage>
</organism>
<evidence type="ECO:0000313" key="2">
    <source>
        <dbReference type="EMBL" id="SMC16459.1"/>
    </source>
</evidence>
<name>A0A1W1WXL0_9CLOT</name>
<keyword evidence="3" id="KW-1185">Reference proteome</keyword>
<dbReference type="AlphaFoldDB" id="A0A1W1WXL0"/>
<accession>A0A1W1WXL0</accession>
<evidence type="ECO:0000313" key="3">
    <source>
        <dbReference type="Proteomes" id="UP000192468"/>
    </source>
</evidence>